<sequence length="137" mass="15695">MVKSEAASPEPSLALKLLTCLKRAPRLRLSYYLASKGIRVADLNSNKRVFEVSTKASKSDHSTIPEYQAFPLRAFQLNYLINPRWNDTSKPKRVVLGARLGLRMWGSFTLARRCDVDWKPPVVEAWRIACPTIYDWN</sequence>
<reference evidence="1" key="1">
    <citation type="submission" date="2022-04" db="EMBL/GenBank/DDBJ databases">
        <title>Genome of the entomopathogenic fungus Entomophthora muscae.</title>
        <authorList>
            <person name="Elya C."/>
            <person name="Lovett B.R."/>
            <person name="Lee E."/>
            <person name="Macias A.M."/>
            <person name="Hajek A.E."/>
            <person name="De Bivort B.L."/>
            <person name="Kasson M.T."/>
            <person name="De Fine Licht H.H."/>
            <person name="Stajich J.E."/>
        </authorList>
    </citation>
    <scope>NUCLEOTIDE SEQUENCE</scope>
    <source>
        <strain evidence="1">Berkeley</strain>
    </source>
</reference>
<evidence type="ECO:0000313" key="2">
    <source>
        <dbReference type="Proteomes" id="UP001165960"/>
    </source>
</evidence>
<gene>
    <name evidence="1" type="ORF">DSO57_1014426</name>
</gene>
<keyword evidence="2" id="KW-1185">Reference proteome</keyword>
<name>A0ACC2US22_9FUNG</name>
<accession>A0ACC2US22</accession>
<dbReference type="Proteomes" id="UP001165960">
    <property type="component" value="Unassembled WGS sequence"/>
</dbReference>
<comment type="caution">
    <text evidence="1">The sequence shown here is derived from an EMBL/GenBank/DDBJ whole genome shotgun (WGS) entry which is preliminary data.</text>
</comment>
<protein>
    <submittedName>
        <fullName evidence="1">Uncharacterized protein</fullName>
    </submittedName>
</protein>
<proteinExistence type="predicted"/>
<dbReference type="EMBL" id="QTSX02000055">
    <property type="protein sequence ID" value="KAJ9089291.1"/>
    <property type="molecule type" value="Genomic_DNA"/>
</dbReference>
<evidence type="ECO:0000313" key="1">
    <source>
        <dbReference type="EMBL" id="KAJ9089291.1"/>
    </source>
</evidence>
<organism evidence="1 2">
    <name type="scientific">Entomophthora muscae</name>
    <dbReference type="NCBI Taxonomy" id="34485"/>
    <lineage>
        <taxon>Eukaryota</taxon>
        <taxon>Fungi</taxon>
        <taxon>Fungi incertae sedis</taxon>
        <taxon>Zoopagomycota</taxon>
        <taxon>Entomophthoromycotina</taxon>
        <taxon>Entomophthoromycetes</taxon>
        <taxon>Entomophthorales</taxon>
        <taxon>Entomophthoraceae</taxon>
        <taxon>Entomophthora</taxon>
    </lineage>
</organism>